<dbReference type="AlphaFoldDB" id="A0AA35MDT3"/>
<dbReference type="Proteomes" id="UP001160390">
    <property type="component" value="Unassembled WGS sequence"/>
</dbReference>
<evidence type="ECO:0000313" key="3">
    <source>
        <dbReference type="Proteomes" id="UP001160390"/>
    </source>
</evidence>
<dbReference type="InterPro" id="IPR002110">
    <property type="entry name" value="Ankyrin_rpt"/>
</dbReference>
<dbReference type="PROSITE" id="PS50088">
    <property type="entry name" value="ANK_REPEAT"/>
    <property type="match status" value="2"/>
</dbReference>
<name>A0AA35MDT3_9HYPO</name>
<feature type="repeat" description="ANK" evidence="1">
    <location>
        <begin position="255"/>
        <end position="287"/>
    </location>
</feature>
<evidence type="ECO:0008006" key="4">
    <source>
        <dbReference type="Google" id="ProtNLM"/>
    </source>
</evidence>
<dbReference type="PROSITE" id="PS50297">
    <property type="entry name" value="ANK_REP_REGION"/>
    <property type="match status" value="2"/>
</dbReference>
<keyword evidence="3" id="KW-1185">Reference proteome</keyword>
<dbReference type="InterPro" id="IPR052801">
    <property type="entry name" value="Ankyrin-EF-hand"/>
</dbReference>
<proteinExistence type="predicted"/>
<dbReference type="EMBL" id="CABFNP030001261">
    <property type="protein sequence ID" value="CAI6095142.1"/>
    <property type="molecule type" value="Genomic_DNA"/>
</dbReference>
<dbReference type="SMART" id="SM00248">
    <property type="entry name" value="ANK"/>
    <property type="match status" value="4"/>
</dbReference>
<gene>
    <name evidence="2" type="ORF">CCHLO57077_00007464</name>
</gene>
<protein>
    <recommendedName>
        <fullName evidence="4">Ankyrin</fullName>
    </recommendedName>
</protein>
<comment type="caution">
    <text evidence="2">The sequence shown here is derived from an EMBL/GenBank/DDBJ whole genome shotgun (WGS) entry which is preliminary data.</text>
</comment>
<organism evidence="2 3">
    <name type="scientific">Clonostachys chloroleuca</name>
    <dbReference type="NCBI Taxonomy" id="1926264"/>
    <lineage>
        <taxon>Eukaryota</taxon>
        <taxon>Fungi</taxon>
        <taxon>Dikarya</taxon>
        <taxon>Ascomycota</taxon>
        <taxon>Pezizomycotina</taxon>
        <taxon>Sordariomycetes</taxon>
        <taxon>Hypocreomycetidae</taxon>
        <taxon>Hypocreales</taxon>
        <taxon>Bionectriaceae</taxon>
        <taxon>Clonostachys</taxon>
    </lineage>
</organism>
<dbReference type="InterPro" id="IPR036770">
    <property type="entry name" value="Ankyrin_rpt-contain_sf"/>
</dbReference>
<evidence type="ECO:0000256" key="1">
    <source>
        <dbReference type="PROSITE-ProRule" id="PRU00023"/>
    </source>
</evidence>
<feature type="non-terminal residue" evidence="2">
    <location>
        <position position="340"/>
    </location>
</feature>
<accession>A0AA35MDT3</accession>
<feature type="repeat" description="ANK" evidence="1">
    <location>
        <begin position="290"/>
        <end position="322"/>
    </location>
</feature>
<evidence type="ECO:0000313" key="2">
    <source>
        <dbReference type="EMBL" id="CAI6095142.1"/>
    </source>
</evidence>
<keyword evidence="1" id="KW-0040">ANK repeat</keyword>
<reference evidence="2" key="1">
    <citation type="submission" date="2023-01" db="EMBL/GenBank/DDBJ databases">
        <authorList>
            <person name="Piombo E."/>
        </authorList>
    </citation>
    <scope>NUCLEOTIDE SEQUENCE</scope>
</reference>
<dbReference type="PANTHER" id="PTHR24127:SF1">
    <property type="entry name" value="ANKYRIN REPEAT AND EF-HAND DOMAIN-CONTAINING PROTEIN 1"/>
    <property type="match status" value="1"/>
</dbReference>
<dbReference type="PANTHER" id="PTHR24127">
    <property type="entry name" value="ANKYRIN REPEAT AND EF-HAND DOMAIN-CONTAINING PROTEIN 1"/>
    <property type="match status" value="1"/>
</dbReference>
<dbReference type="SUPFAM" id="SSF48403">
    <property type="entry name" value="Ankyrin repeat"/>
    <property type="match status" value="1"/>
</dbReference>
<dbReference type="Pfam" id="PF12796">
    <property type="entry name" value="Ank_2"/>
    <property type="match status" value="1"/>
</dbReference>
<dbReference type="Gene3D" id="1.25.40.20">
    <property type="entry name" value="Ankyrin repeat-containing domain"/>
    <property type="match status" value="1"/>
</dbReference>
<sequence>MVYRFNDEQCSSLRLAAILCYPGIVQKLLNFGARVDVGALNAVVWRWYESLTDRSEKKDAKHQIIGTFLANGASADCKTLKKVLKHGLPTGSTLESLIRTIFREPHWEVFKDLKDGYFATVMKEYAWVQTLFFEFSEICQSMGCPDTCKSKYSGSFDGILTSFITNGKLENVSFLLDHIQPTIGSLTAAIRTKHFDIIEALLSKRIHINGDARCFENLTFDYHEDCDCAPLMDDMGSWCRPATPLAEAILWRNHEGSTALLRAIETGKIQTVKLLLDRGMNANRRAYRGLTRTPLQEACEKGDFEIIKLLLGKGADGNALPAMFEGATALQLAASSEVLE</sequence>